<dbReference type="InterPro" id="IPR025699">
    <property type="entry name" value="ABC2_memb-like"/>
</dbReference>
<dbReference type="RefSeq" id="WP_048391550.1">
    <property type="nucleotide sequence ID" value="NZ_CP134502.1"/>
</dbReference>
<dbReference type="Proteomes" id="UP000251431">
    <property type="component" value="Unassembled WGS sequence"/>
</dbReference>
<feature type="transmembrane region" description="Helical" evidence="1">
    <location>
        <begin position="16"/>
        <end position="33"/>
    </location>
</feature>
<keyword evidence="1" id="KW-1133">Transmembrane helix</keyword>
<dbReference type="PANTHER" id="PTHR41309">
    <property type="entry name" value="MEMBRANE PROTEIN-RELATED"/>
    <property type="match status" value="1"/>
</dbReference>
<evidence type="ECO:0000313" key="2">
    <source>
        <dbReference type="EMBL" id="SPT99908.1"/>
    </source>
</evidence>
<dbReference type="EMBL" id="UAQE01000001">
    <property type="protein sequence ID" value="SPT99908.1"/>
    <property type="molecule type" value="Genomic_DNA"/>
</dbReference>
<sequence length="208" mass="23635">MVGLILKDLMTIQRQMKAQAFVLIFLLVMAIFMQQSAMLLAVIVFIVTIQAITALSYDEQSKWDKYANTLPISKADIVFSKYILSVMLMIFGLVMALPILFFINFFTNNDITSEFFLTFNLIITSALCLLAVLLPIYIKFGSIKGRIVLIAFCFIPGFLTGMFKEYIPDMTQTFLYLKQYVYLAPLGGLILLCLSSLVSTAIYKRKEF</sequence>
<protein>
    <submittedName>
        <fullName evidence="2">Membrane protein</fullName>
    </submittedName>
</protein>
<feature type="transmembrane region" description="Helical" evidence="1">
    <location>
        <begin position="183"/>
        <end position="203"/>
    </location>
</feature>
<dbReference type="Pfam" id="PF13346">
    <property type="entry name" value="ABC2_membrane_5"/>
    <property type="match status" value="1"/>
</dbReference>
<accession>A0A2X0Y1M1</accession>
<proteinExistence type="predicted"/>
<reference evidence="2 3" key="1">
    <citation type="submission" date="2018-06" db="EMBL/GenBank/DDBJ databases">
        <authorList>
            <consortium name="Pathogen Informatics"/>
            <person name="Doyle S."/>
        </authorList>
    </citation>
    <scope>NUCLEOTIDE SEQUENCE [LARGE SCALE GENOMIC DNA]</scope>
    <source>
        <strain evidence="2 3">NCTC7582</strain>
    </source>
</reference>
<keyword evidence="1" id="KW-0812">Transmembrane</keyword>
<dbReference type="AlphaFoldDB" id="A0A2X0Y1M1"/>
<feature type="transmembrane region" description="Helical" evidence="1">
    <location>
        <begin position="78"/>
        <end position="103"/>
    </location>
</feature>
<evidence type="ECO:0000256" key="1">
    <source>
        <dbReference type="SAM" id="Phobius"/>
    </source>
</evidence>
<name>A0A2X0Y1M1_9BACI</name>
<feature type="transmembrane region" description="Helical" evidence="1">
    <location>
        <begin position="115"/>
        <end position="138"/>
    </location>
</feature>
<feature type="transmembrane region" description="Helical" evidence="1">
    <location>
        <begin position="145"/>
        <end position="163"/>
    </location>
</feature>
<organism evidence="2 3">
    <name type="scientific">Lysinibacillus capsici</name>
    <dbReference type="NCBI Taxonomy" id="2115968"/>
    <lineage>
        <taxon>Bacteria</taxon>
        <taxon>Bacillati</taxon>
        <taxon>Bacillota</taxon>
        <taxon>Bacilli</taxon>
        <taxon>Bacillales</taxon>
        <taxon>Bacillaceae</taxon>
        <taxon>Lysinibacillus</taxon>
    </lineage>
</organism>
<dbReference type="PANTHER" id="PTHR41309:SF2">
    <property type="entry name" value="MEMBRANE PROTEIN"/>
    <property type="match status" value="1"/>
</dbReference>
<keyword evidence="1" id="KW-0472">Membrane</keyword>
<evidence type="ECO:0000313" key="3">
    <source>
        <dbReference type="Proteomes" id="UP000251431"/>
    </source>
</evidence>
<gene>
    <name evidence="2" type="ORF">NCTC7582_02787</name>
</gene>